<evidence type="ECO:0000313" key="2">
    <source>
        <dbReference type="Proteomes" id="UP000324222"/>
    </source>
</evidence>
<comment type="caution">
    <text evidence="1">The sequence shown here is derived from an EMBL/GenBank/DDBJ whole genome shotgun (WGS) entry which is preliminary data.</text>
</comment>
<sequence>MDTFLASVESERGKVVGAGSRSGVHDKRNIASKNRWLQEGVNDRLHTHNTPQAYPMFPHHSPSFLVLLRNVSSLQRECDSYQAECYHVLPSVASGCAPRKCWVKDAVHT</sequence>
<name>A0A5B7FVK4_PORTR</name>
<dbReference type="AlphaFoldDB" id="A0A5B7FVK4"/>
<proteinExistence type="predicted"/>
<dbReference type="Proteomes" id="UP000324222">
    <property type="component" value="Unassembled WGS sequence"/>
</dbReference>
<protein>
    <submittedName>
        <fullName evidence="1">Uncharacterized protein</fullName>
    </submittedName>
</protein>
<evidence type="ECO:0000313" key="1">
    <source>
        <dbReference type="EMBL" id="MPC51750.1"/>
    </source>
</evidence>
<accession>A0A5B7FVK4</accession>
<gene>
    <name evidence="1" type="ORF">E2C01_045603</name>
</gene>
<reference evidence="1 2" key="1">
    <citation type="submission" date="2019-05" db="EMBL/GenBank/DDBJ databases">
        <title>Another draft genome of Portunus trituberculatus and its Hox gene families provides insights of decapod evolution.</title>
        <authorList>
            <person name="Jeong J.-H."/>
            <person name="Song I."/>
            <person name="Kim S."/>
            <person name="Choi T."/>
            <person name="Kim D."/>
            <person name="Ryu S."/>
            <person name="Kim W."/>
        </authorList>
    </citation>
    <scope>NUCLEOTIDE SEQUENCE [LARGE SCALE GENOMIC DNA]</scope>
    <source>
        <tissue evidence="1">Muscle</tissue>
    </source>
</reference>
<organism evidence="1 2">
    <name type="scientific">Portunus trituberculatus</name>
    <name type="common">Swimming crab</name>
    <name type="synonym">Neptunus trituberculatus</name>
    <dbReference type="NCBI Taxonomy" id="210409"/>
    <lineage>
        <taxon>Eukaryota</taxon>
        <taxon>Metazoa</taxon>
        <taxon>Ecdysozoa</taxon>
        <taxon>Arthropoda</taxon>
        <taxon>Crustacea</taxon>
        <taxon>Multicrustacea</taxon>
        <taxon>Malacostraca</taxon>
        <taxon>Eumalacostraca</taxon>
        <taxon>Eucarida</taxon>
        <taxon>Decapoda</taxon>
        <taxon>Pleocyemata</taxon>
        <taxon>Brachyura</taxon>
        <taxon>Eubrachyura</taxon>
        <taxon>Portunoidea</taxon>
        <taxon>Portunidae</taxon>
        <taxon>Portuninae</taxon>
        <taxon>Portunus</taxon>
    </lineage>
</organism>
<dbReference type="EMBL" id="VSRR010010384">
    <property type="protein sequence ID" value="MPC51750.1"/>
    <property type="molecule type" value="Genomic_DNA"/>
</dbReference>
<keyword evidence="2" id="KW-1185">Reference proteome</keyword>